<protein>
    <submittedName>
        <fullName evidence="1">PhoX family phosphatase</fullName>
    </submittedName>
</protein>
<comment type="caution">
    <text evidence="1">The sequence shown here is derived from an EMBL/GenBank/DDBJ whole genome shotgun (WGS) entry which is preliminary data.</text>
</comment>
<proteinExistence type="predicted"/>
<sequence>MANHNEEMCNFSNNEHFQDVLERSAQAGISRRNLIRGGMGLAALSTVPFLSACGGGDDAPAEKALSFSAVGKSLADNVILPAGYTYTVVHATGDRLVSSIPAYSNKGLETDEWTMRVGDHHDGMEMMFIGADGKFTTTDTGRAVLAVNHESSADSHFWHVKGQTSNGVSGKKFTQFGDWDLGTRPELEVLKEINHHGVSLVEVTKGSTGWTYKLDSLYNRRVTAQTPMRIAGPAAHLADIKALMVTAFDTTGATSRGTLNNCGTGATPWGTMLTGEENWAFYFNMPKGSNPVDDKIKASRARYGVARNPIADAATAASGQGWYTPSATDNRFSRWDISARGASAAADFRNEPNTFGYNVEIDPLTNSTPVKRIAMGRFAHEAAAFSVPVAGKPLAVYQGCDSQNEYIYKFVSAANWDPKDVGGGLAAGDKYLNEGKLYAAKFNADGTGQWLELTITDPKISGYSAYKFANQADVYVNARHAADAVGATKMDRPEWGTVNPANGEIYFALTNNSSRTPARVDAANPRSYNDVDGNKRSGNPNGHIIRFKDKDSLASATAFTWDIFLLGAEEDAGAGINLSGLTANNALSSPDGLKFGEVSGVLWIQTDDGAYTDETNCMLLAAIPGTVGDGKKVTVDSSLIASGTTTTAKVDTFIGATLGDAKLRRFLVGPKGCEVTGLVESPDGKTLFVNIQHPGETTPAIGTAAEFTFQSQWPGNQGYGVAGRPRSATIAISRTDGGKIIG</sequence>
<dbReference type="AlphaFoldDB" id="A0A7C9IX40"/>
<dbReference type="PANTHER" id="PTHR35399">
    <property type="entry name" value="SLR8030 PROTEIN"/>
    <property type="match status" value="1"/>
</dbReference>
<dbReference type="RefSeq" id="WP_161124951.1">
    <property type="nucleotide sequence ID" value="NZ_VYSB01000006.1"/>
</dbReference>
<organism evidence="1 2">
    <name type="scientific">Malikia spinosa</name>
    <dbReference type="NCBI Taxonomy" id="86180"/>
    <lineage>
        <taxon>Bacteria</taxon>
        <taxon>Pseudomonadati</taxon>
        <taxon>Pseudomonadota</taxon>
        <taxon>Betaproteobacteria</taxon>
        <taxon>Burkholderiales</taxon>
        <taxon>Comamonadaceae</taxon>
        <taxon>Malikia</taxon>
    </lineage>
</organism>
<accession>A0A7C9IX40</accession>
<dbReference type="Proteomes" id="UP000481947">
    <property type="component" value="Unassembled WGS sequence"/>
</dbReference>
<evidence type="ECO:0000313" key="2">
    <source>
        <dbReference type="Proteomes" id="UP000481947"/>
    </source>
</evidence>
<dbReference type="PANTHER" id="PTHR35399:SF2">
    <property type="entry name" value="DUF839 DOMAIN-CONTAINING PROTEIN"/>
    <property type="match status" value="1"/>
</dbReference>
<name>A0A7C9IX40_9BURK</name>
<reference evidence="1 2" key="1">
    <citation type="submission" date="2019-09" db="EMBL/GenBank/DDBJ databases">
        <title>Identification of Malikia spinosa a prominent benzene-, toluene-, and ethylbenzene-degrading bacterium: enrichment, isolation and whole genome sequencing.</title>
        <authorList>
            <person name="Tancsics A."/>
            <person name="Revesz F."/>
            <person name="Kriszt B."/>
        </authorList>
    </citation>
    <scope>NUCLEOTIDE SEQUENCE [LARGE SCALE GENOMIC DNA]</scope>
    <source>
        <strain evidence="1 2">AB6</strain>
    </source>
</reference>
<evidence type="ECO:0000313" key="1">
    <source>
        <dbReference type="EMBL" id="MYZ52029.1"/>
    </source>
</evidence>
<dbReference type="InterPro" id="IPR008557">
    <property type="entry name" value="PhoX"/>
</dbReference>
<dbReference type="Pfam" id="PF05787">
    <property type="entry name" value="PhoX"/>
    <property type="match status" value="1"/>
</dbReference>
<dbReference type="EMBL" id="VYSB01000006">
    <property type="protein sequence ID" value="MYZ52029.1"/>
    <property type="molecule type" value="Genomic_DNA"/>
</dbReference>
<gene>
    <name evidence="1" type="ORF">F5985_07750</name>
</gene>